<evidence type="ECO:0000313" key="5">
    <source>
        <dbReference type="Proteomes" id="UP001500920"/>
    </source>
</evidence>
<dbReference type="SUPFAM" id="SSF54814">
    <property type="entry name" value="Prokaryotic type KH domain (KH-domain type II)"/>
    <property type="match status" value="1"/>
</dbReference>
<evidence type="ECO:0000256" key="2">
    <source>
        <dbReference type="ARBA" id="ARBA00022884"/>
    </source>
</evidence>
<proteinExistence type="inferred from homology"/>
<dbReference type="PANTHER" id="PTHR34654">
    <property type="entry name" value="UPF0109 PROTEIN SCO5592"/>
    <property type="match status" value="1"/>
</dbReference>
<gene>
    <name evidence="3" type="primary">khpA</name>
    <name evidence="4" type="ORF">GCM10022378_06440</name>
</gene>
<dbReference type="InterPro" id="IPR015946">
    <property type="entry name" value="KH_dom-like_a/b"/>
</dbReference>
<dbReference type="PANTHER" id="PTHR34654:SF1">
    <property type="entry name" value="RNA-BINDING PROTEIN KHPA"/>
    <property type="match status" value="1"/>
</dbReference>
<dbReference type="Proteomes" id="UP001500920">
    <property type="component" value="Unassembled WGS sequence"/>
</dbReference>
<keyword evidence="3" id="KW-0133">Cell shape</keyword>
<comment type="caution">
    <text evidence="4">The sequence shown here is derived from an EMBL/GenBank/DDBJ whole genome shotgun (WGS) entry which is preliminary data.</text>
</comment>
<keyword evidence="3" id="KW-0961">Cell wall biogenesis/degradation</keyword>
<dbReference type="HAMAP" id="MF_00088">
    <property type="entry name" value="KhpA"/>
    <property type="match status" value="1"/>
</dbReference>
<keyword evidence="5" id="KW-1185">Reference proteome</keyword>
<keyword evidence="3" id="KW-0143">Chaperone</keyword>
<keyword evidence="1 3" id="KW-0963">Cytoplasm</keyword>
<sequence length="75" mass="8425">MQKLLQTILEPVLEHPEMLTIAEEETDHAISYSITVHKDDIGRVIGKRGRMIRAVRTIMANANHGGSKKVFVDVD</sequence>
<keyword evidence="2 3" id="KW-0694">RNA-binding</keyword>
<organism evidence="4 5">
    <name type="scientific">Salinicoccus jeotgali</name>
    <dbReference type="NCBI Taxonomy" id="381634"/>
    <lineage>
        <taxon>Bacteria</taxon>
        <taxon>Bacillati</taxon>
        <taxon>Bacillota</taxon>
        <taxon>Bacilli</taxon>
        <taxon>Bacillales</taxon>
        <taxon>Staphylococcaceae</taxon>
        <taxon>Salinicoccus</taxon>
    </lineage>
</organism>
<dbReference type="InterPro" id="IPR009019">
    <property type="entry name" value="KH_sf_prok-type"/>
</dbReference>
<reference evidence="5" key="1">
    <citation type="journal article" date="2019" name="Int. J. Syst. Evol. Microbiol.">
        <title>The Global Catalogue of Microorganisms (GCM) 10K type strain sequencing project: providing services to taxonomists for standard genome sequencing and annotation.</title>
        <authorList>
            <consortium name="The Broad Institute Genomics Platform"/>
            <consortium name="The Broad Institute Genome Sequencing Center for Infectious Disease"/>
            <person name="Wu L."/>
            <person name="Ma J."/>
        </authorList>
    </citation>
    <scope>NUCLEOTIDE SEQUENCE [LARGE SCALE GENOMIC DNA]</scope>
    <source>
        <strain evidence="5">JCM 16981</strain>
    </source>
</reference>
<dbReference type="CDD" id="cd22533">
    <property type="entry name" value="KH-II_YlqC-like"/>
    <property type="match status" value="1"/>
</dbReference>
<name>A0ABP7EGP6_9STAP</name>
<dbReference type="EMBL" id="BAABCK010000013">
    <property type="protein sequence ID" value="GAA3718963.1"/>
    <property type="molecule type" value="Genomic_DNA"/>
</dbReference>
<accession>A0ABP7EGP6</accession>
<comment type="subcellular location">
    <subcellularLocation>
        <location evidence="3">Cytoplasm</location>
    </subcellularLocation>
</comment>
<dbReference type="Gene3D" id="3.30.300.20">
    <property type="match status" value="1"/>
</dbReference>
<evidence type="ECO:0000256" key="3">
    <source>
        <dbReference type="HAMAP-Rule" id="MF_00088"/>
    </source>
</evidence>
<dbReference type="InterPro" id="IPR020627">
    <property type="entry name" value="KhpA"/>
</dbReference>
<comment type="function">
    <text evidence="3">A probable RNA chaperone. Forms a complex with KhpB which binds to cellular RNA and controls its expression. Plays a role in peptidoglycan (PG) homeostasis and cell length regulation.</text>
</comment>
<comment type="subunit">
    <text evidence="3">Forms a complex with KhpB.</text>
</comment>
<evidence type="ECO:0000256" key="1">
    <source>
        <dbReference type="ARBA" id="ARBA00022490"/>
    </source>
</evidence>
<dbReference type="RefSeq" id="WP_344701358.1">
    <property type="nucleotide sequence ID" value="NZ_BAABCK010000013.1"/>
</dbReference>
<dbReference type="Pfam" id="PF13083">
    <property type="entry name" value="KH_KhpA-B"/>
    <property type="match status" value="1"/>
</dbReference>
<dbReference type="PROSITE" id="PS50084">
    <property type="entry name" value="KH_TYPE_1"/>
    <property type="match status" value="1"/>
</dbReference>
<protein>
    <recommendedName>
        <fullName evidence="3">RNA-binding protein KhpA</fullName>
    </recommendedName>
    <alternativeName>
        <fullName evidence="3">KH-domain protein A</fullName>
    </alternativeName>
</protein>
<evidence type="ECO:0000313" key="4">
    <source>
        <dbReference type="EMBL" id="GAA3718963.1"/>
    </source>
</evidence>
<comment type="similarity">
    <text evidence="3">Belongs to the KhpA RNA-binding protein family.</text>
</comment>